<reference evidence="5 6" key="1">
    <citation type="submission" date="2021-04" db="EMBL/GenBank/DDBJ databases">
        <title>Draft genome sequence of Paenibacillus cisolokensis, LC2-13A.</title>
        <authorList>
            <person name="Uke A."/>
            <person name="Chhe C."/>
            <person name="Baramee S."/>
            <person name="Kosugi A."/>
        </authorList>
    </citation>
    <scope>NUCLEOTIDE SEQUENCE [LARGE SCALE GENOMIC DNA]</scope>
    <source>
        <strain evidence="5 6">LC2-13A</strain>
    </source>
</reference>
<protein>
    <recommendedName>
        <fullName evidence="4">Metallo-beta-lactamase domain-containing protein</fullName>
    </recommendedName>
</protein>
<dbReference type="PANTHER" id="PTHR42663:SF6">
    <property type="entry name" value="HYDROLASE C777.06C-RELATED"/>
    <property type="match status" value="1"/>
</dbReference>
<dbReference type="Proteomes" id="UP000680304">
    <property type="component" value="Unassembled WGS sequence"/>
</dbReference>
<evidence type="ECO:0000259" key="4">
    <source>
        <dbReference type="Pfam" id="PF12706"/>
    </source>
</evidence>
<dbReference type="SUPFAM" id="SSF56281">
    <property type="entry name" value="Metallo-hydrolase/oxidoreductase"/>
    <property type="match status" value="1"/>
</dbReference>
<dbReference type="InterPro" id="IPR001279">
    <property type="entry name" value="Metallo-B-lactamas"/>
</dbReference>
<keyword evidence="6" id="KW-1185">Reference proteome</keyword>
<proteinExistence type="predicted"/>
<feature type="domain" description="Metallo-beta-lactamase" evidence="4">
    <location>
        <begin position="16"/>
        <end position="172"/>
    </location>
</feature>
<accession>A0ABQ4NEZ3</accession>
<evidence type="ECO:0000256" key="1">
    <source>
        <dbReference type="ARBA" id="ARBA00034221"/>
    </source>
</evidence>
<dbReference type="Gene3D" id="3.60.15.10">
    <property type="entry name" value="Ribonuclease Z/Hydroxyacylglutathione hydrolase-like"/>
    <property type="match status" value="1"/>
</dbReference>
<dbReference type="EMBL" id="BOVJ01000211">
    <property type="protein sequence ID" value="GIQ66807.1"/>
    <property type="molecule type" value="Genomic_DNA"/>
</dbReference>
<sequence length="216" mass="24652">MKIDFPPDTYLHMLRDRIDLENIKDLILTHSHSDHLYAEDLVARSPGFAQSAEHAIQIYGNDLSIHKCSQVLGAGSSKFNLHRVEPFQRTEMQTATIVPLPASHDPLETCLLYYIEKNGKTILYGHDSGWFPDRTWEWLHGKKLDLAILECTSGHRHSRSHMNVDAALRTKERFTDLGVLKPEGLIAVTHFSHNAHLLHEELTDLFAPHDMIVAYD</sequence>
<dbReference type="PANTHER" id="PTHR42663">
    <property type="entry name" value="HYDROLASE C777.06C-RELATED-RELATED"/>
    <property type="match status" value="1"/>
</dbReference>
<comment type="catalytic activity">
    <reaction evidence="3">
        <text>3',5'-cyclic UMP + H2O = UMP + H(+)</text>
        <dbReference type="Rhea" id="RHEA:70575"/>
        <dbReference type="ChEBI" id="CHEBI:15377"/>
        <dbReference type="ChEBI" id="CHEBI:15378"/>
        <dbReference type="ChEBI" id="CHEBI:57865"/>
        <dbReference type="ChEBI" id="CHEBI:184387"/>
    </reaction>
    <physiologicalReaction direction="left-to-right" evidence="3">
        <dbReference type="Rhea" id="RHEA:70576"/>
    </physiologicalReaction>
</comment>
<comment type="catalytic activity">
    <reaction evidence="1">
        <text>3',5'-cyclic CMP + H2O = CMP + H(+)</text>
        <dbReference type="Rhea" id="RHEA:72675"/>
        <dbReference type="ChEBI" id="CHEBI:15377"/>
        <dbReference type="ChEBI" id="CHEBI:15378"/>
        <dbReference type="ChEBI" id="CHEBI:58003"/>
        <dbReference type="ChEBI" id="CHEBI:60377"/>
    </reaction>
    <physiologicalReaction direction="left-to-right" evidence="1">
        <dbReference type="Rhea" id="RHEA:72676"/>
    </physiologicalReaction>
</comment>
<comment type="function">
    <text evidence="2">Counteracts the endogenous Pycsar antiviral defense system. Phosphodiesterase that enables metal-dependent hydrolysis of host cyclic nucleotide Pycsar defense signals such as cCMP and cUMP.</text>
</comment>
<evidence type="ECO:0000313" key="5">
    <source>
        <dbReference type="EMBL" id="GIQ66807.1"/>
    </source>
</evidence>
<evidence type="ECO:0000313" key="6">
    <source>
        <dbReference type="Proteomes" id="UP000680304"/>
    </source>
</evidence>
<dbReference type="InterPro" id="IPR036866">
    <property type="entry name" value="RibonucZ/Hydroxyglut_hydro"/>
</dbReference>
<evidence type="ECO:0000256" key="2">
    <source>
        <dbReference type="ARBA" id="ARBA00034301"/>
    </source>
</evidence>
<organism evidence="5 6">
    <name type="scientific">Paenibacillus cisolokensis</name>
    <dbReference type="NCBI Taxonomy" id="1658519"/>
    <lineage>
        <taxon>Bacteria</taxon>
        <taxon>Bacillati</taxon>
        <taxon>Bacillota</taxon>
        <taxon>Bacilli</taxon>
        <taxon>Bacillales</taxon>
        <taxon>Paenibacillaceae</taxon>
        <taxon>Paenibacillus</taxon>
    </lineage>
</organism>
<gene>
    <name evidence="5" type="ORF">PACILC2_53750</name>
</gene>
<comment type="caution">
    <text evidence="5">The sequence shown here is derived from an EMBL/GenBank/DDBJ whole genome shotgun (WGS) entry which is preliminary data.</text>
</comment>
<evidence type="ECO:0000256" key="3">
    <source>
        <dbReference type="ARBA" id="ARBA00048505"/>
    </source>
</evidence>
<name>A0ABQ4NEZ3_9BACL</name>
<dbReference type="Pfam" id="PF12706">
    <property type="entry name" value="Lactamase_B_2"/>
    <property type="match status" value="1"/>
</dbReference>